<reference evidence="4" key="1">
    <citation type="submission" date="2021-03" db="EMBL/GenBank/DDBJ databases">
        <authorList>
            <person name="Kanchanasin P."/>
            <person name="Saeng-In P."/>
            <person name="Phongsopitanun W."/>
            <person name="Yuki M."/>
            <person name="Kudo T."/>
            <person name="Ohkuma M."/>
            <person name="Tanasupawat S."/>
        </authorList>
    </citation>
    <scope>NUCLEOTIDE SEQUENCE</scope>
    <source>
        <strain evidence="4">GKU 128</strain>
    </source>
</reference>
<dbReference type="PRINTS" id="PR00420">
    <property type="entry name" value="RNGMNOXGNASE"/>
</dbReference>
<dbReference type="RefSeq" id="WP_208260670.1">
    <property type="nucleotide sequence ID" value="NZ_JAGEOJ010000017.1"/>
</dbReference>
<dbReference type="GO" id="GO:0071949">
    <property type="term" value="F:FAD binding"/>
    <property type="evidence" value="ECO:0007669"/>
    <property type="project" value="InterPro"/>
</dbReference>
<keyword evidence="5" id="KW-1185">Reference proteome</keyword>
<sequence>MRVTVIGGGVAGATSAIALRRIGAEVTVYEAYADPAGPVGSFLSLATNGLRCLRALGCLEAVRAAGHDIGHQRLWSDTGRLLGAMPRGRLTGDPLHSVTLMRGRLVETLRAEAVRAGARIVTGERLVGASESDSSVTAEFESGLTVEADLLVGADGIWSATRRILDPGAPEPTYAGLFTASGVASGVEVEAGTFNMIFGRNGAFAYVGMPGGETWWAAQVADPAQPDLASVDLDALRHLYRHEEMARTLLSAATTMQRPTLMHVLGEVPVWHGERIVLVGDSGHPVGAGQGASMAIEDAVVLARALETADVPAALAAYDGERRKRMAKMVKAASDNRDAKTAGPVARRVRNVVMPLATRLFYERATSWLYTHDVTEGWRPSTAALTQA</sequence>
<evidence type="ECO:0000259" key="3">
    <source>
        <dbReference type="Pfam" id="PF01494"/>
    </source>
</evidence>
<dbReference type="Proteomes" id="UP000669179">
    <property type="component" value="Unassembled WGS sequence"/>
</dbReference>
<dbReference type="InterPro" id="IPR002938">
    <property type="entry name" value="FAD-bd"/>
</dbReference>
<organism evidence="4 5">
    <name type="scientific">Actinomadura barringtoniae</name>
    <dbReference type="NCBI Taxonomy" id="1427535"/>
    <lineage>
        <taxon>Bacteria</taxon>
        <taxon>Bacillati</taxon>
        <taxon>Actinomycetota</taxon>
        <taxon>Actinomycetes</taxon>
        <taxon>Streptosporangiales</taxon>
        <taxon>Thermomonosporaceae</taxon>
        <taxon>Actinomadura</taxon>
    </lineage>
</organism>
<dbReference type="GO" id="GO:0004497">
    <property type="term" value="F:monooxygenase activity"/>
    <property type="evidence" value="ECO:0007669"/>
    <property type="project" value="UniProtKB-KW"/>
</dbReference>
<dbReference type="Gene3D" id="3.50.50.60">
    <property type="entry name" value="FAD/NAD(P)-binding domain"/>
    <property type="match status" value="1"/>
</dbReference>
<feature type="domain" description="FAD-binding" evidence="3">
    <location>
        <begin position="2"/>
        <end position="332"/>
    </location>
</feature>
<proteinExistence type="predicted"/>
<dbReference type="SUPFAM" id="SSF51905">
    <property type="entry name" value="FAD/NAD(P)-binding domain"/>
    <property type="match status" value="1"/>
</dbReference>
<evidence type="ECO:0000313" key="5">
    <source>
        <dbReference type="Proteomes" id="UP000669179"/>
    </source>
</evidence>
<name>A0A939PHA8_9ACTN</name>
<protein>
    <submittedName>
        <fullName evidence="4">FAD-dependent monooxygenase</fullName>
    </submittedName>
</protein>
<keyword evidence="1" id="KW-0560">Oxidoreductase</keyword>
<keyword evidence="2 4" id="KW-0503">Monooxygenase</keyword>
<dbReference type="PANTHER" id="PTHR13789:SF309">
    <property type="entry name" value="PUTATIVE (AFU_ORTHOLOGUE AFUA_6G14510)-RELATED"/>
    <property type="match status" value="1"/>
</dbReference>
<accession>A0A939PHA8</accession>
<evidence type="ECO:0000313" key="4">
    <source>
        <dbReference type="EMBL" id="MBO2452640.1"/>
    </source>
</evidence>
<gene>
    <name evidence="4" type="ORF">J4573_36495</name>
</gene>
<dbReference type="Pfam" id="PF01494">
    <property type="entry name" value="FAD_binding_3"/>
    <property type="match status" value="1"/>
</dbReference>
<evidence type="ECO:0000256" key="1">
    <source>
        <dbReference type="ARBA" id="ARBA00023002"/>
    </source>
</evidence>
<comment type="caution">
    <text evidence="4">The sequence shown here is derived from an EMBL/GenBank/DDBJ whole genome shotgun (WGS) entry which is preliminary data.</text>
</comment>
<dbReference type="EMBL" id="JAGEOJ010000017">
    <property type="protein sequence ID" value="MBO2452640.1"/>
    <property type="molecule type" value="Genomic_DNA"/>
</dbReference>
<dbReference type="AlphaFoldDB" id="A0A939PHA8"/>
<evidence type="ECO:0000256" key="2">
    <source>
        <dbReference type="ARBA" id="ARBA00023033"/>
    </source>
</evidence>
<dbReference type="PANTHER" id="PTHR13789">
    <property type="entry name" value="MONOOXYGENASE"/>
    <property type="match status" value="1"/>
</dbReference>
<dbReference type="InterPro" id="IPR050493">
    <property type="entry name" value="FAD-dep_Monooxygenase_BioMet"/>
</dbReference>
<dbReference type="InterPro" id="IPR036188">
    <property type="entry name" value="FAD/NAD-bd_sf"/>
</dbReference>